<evidence type="ECO:0000313" key="2">
    <source>
        <dbReference type="EMBL" id="ABE64400.1"/>
    </source>
</evidence>
<feature type="signal peptide" evidence="1">
    <location>
        <begin position="1"/>
        <end position="27"/>
    </location>
</feature>
<reference evidence="2 3" key="1">
    <citation type="submission" date="2006-03" db="EMBL/GenBank/DDBJ databases">
        <title>Complete sequence of chromosome of Nitrobacter hamburgensis X14.</title>
        <authorList>
            <consortium name="US DOE Joint Genome Institute"/>
            <person name="Copeland A."/>
            <person name="Lucas S."/>
            <person name="Lapidus A."/>
            <person name="Barry K."/>
            <person name="Detter J.C."/>
            <person name="Glavina del Rio T."/>
            <person name="Hammon N."/>
            <person name="Israni S."/>
            <person name="Dalin E."/>
            <person name="Tice H."/>
            <person name="Pitluck S."/>
            <person name="Chain P."/>
            <person name="Malfatti S."/>
            <person name="Shin M."/>
            <person name="Vergez L."/>
            <person name="Schmutz J."/>
            <person name="Larimer F."/>
            <person name="Land M."/>
            <person name="Hauser L."/>
            <person name="Kyrpides N."/>
            <person name="Ivanova N."/>
            <person name="Ward B."/>
            <person name="Arp D."/>
            <person name="Klotz M."/>
            <person name="Stein L."/>
            <person name="O'Mullan G."/>
            <person name="Starkenburg S."/>
            <person name="Sayavedra L."/>
            <person name="Poret-Peterson A.T."/>
            <person name="Gentry M.E."/>
            <person name="Bruce D."/>
            <person name="Richardson P."/>
        </authorList>
    </citation>
    <scope>NUCLEOTIDE SEQUENCE [LARGE SCALE GENOMIC DNA]</scope>
    <source>
        <strain evidence="3">DSM 10229 / NCIMB 13809 / X14</strain>
    </source>
</reference>
<organism evidence="2 3">
    <name type="scientific">Nitrobacter hamburgensis (strain DSM 10229 / NCIMB 13809 / X14)</name>
    <dbReference type="NCBI Taxonomy" id="323097"/>
    <lineage>
        <taxon>Bacteria</taxon>
        <taxon>Pseudomonadati</taxon>
        <taxon>Pseudomonadota</taxon>
        <taxon>Alphaproteobacteria</taxon>
        <taxon>Hyphomicrobiales</taxon>
        <taxon>Nitrobacteraceae</taxon>
        <taxon>Nitrobacter</taxon>
    </lineage>
</organism>
<accession>Q1QH97</accession>
<name>Q1QH97_NITHX</name>
<keyword evidence="1" id="KW-0732">Signal</keyword>
<dbReference type="KEGG" id="nha:Nham_3672"/>
<dbReference type="eggNOG" id="ENOG502ZD6F">
    <property type="taxonomic scope" value="Bacteria"/>
</dbReference>
<proteinExistence type="predicted"/>
<evidence type="ECO:0008006" key="4">
    <source>
        <dbReference type="Google" id="ProtNLM"/>
    </source>
</evidence>
<keyword evidence="3" id="KW-1185">Reference proteome</keyword>
<gene>
    <name evidence="2" type="ordered locus">Nham_3672</name>
</gene>
<dbReference type="AlphaFoldDB" id="Q1QH97"/>
<feature type="chain" id="PRO_5004196073" description="SoxXA-binding protein SoxK" evidence="1">
    <location>
        <begin position="28"/>
        <end position="108"/>
    </location>
</feature>
<protein>
    <recommendedName>
        <fullName evidence="4">SoxXA-binding protein SoxK</fullName>
    </recommendedName>
</protein>
<dbReference type="STRING" id="323097.Nham_3672"/>
<dbReference type="Proteomes" id="UP000001953">
    <property type="component" value="Chromosome"/>
</dbReference>
<dbReference type="EMBL" id="CP000319">
    <property type="protein sequence ID" value="ABE64400.1"/>
    <property type="molecule type" value="Genomic_DNA"/>
</dbReference>
<evidence type="ECO:0000313" key="3">
    <source>
        <dbReference type="Proteomes" id="UP000001953"/>
    </source>
</evidence>
<evidence type="ECO:0000256" key="1">
    <source>
        <dbReference type="SAM" id="SignalP"/>
    </source>
</evidence>
<sequence>MSNGMMRLTALVVLSMVLVAAATAVRAASTEADYKAAYAAAEAANNEAGKLRNQWTTAVKALKNAKAAADAGDFDKAVAQSKTSETLSKAAIFQFNEQKDAWRKLEIR</sequence>
<dbReference type="HOGENOM" id="CLU_172420_0_0_5"/>